<proteinExistence type="predicted"/>
<dbReference type="InterPro" id="IPR007312">
    <property type="entry name" value="Phosphoesterase"/>
</dbReference>
<reference evidence="3" key="1">
    <citation type="submission" date="2021-03" db="EMBL/GenBank/DDBJ databases">
        <authorList>
            <person name="Tagirdzhanova G."/>
        </authorList>
    </citation>
    <scope>NUCLEOTIDE SEQUENCE</scope>
</reference>
<protein>
    <recommendedName>
        <fullName evidence="5">Acid phosphatase</fullName>
    </recommendedName>
</protein>
<evidence type="ECO:0000313" key="3">
    <source>
        <dbReference type="EMBL" id="CAF9926401.1"/>
    </source>
</evidence>
<dbReference type="GO" id="GO:0009395">
    <property type="term" value="P:phospholipid catabolic process"/>
    <property type="evidence" value="ECO:0007669"/>
    <property type="project" value="TreeGrafter"/>
</dbReference>
<organism evidence="3 4">
    <name type="scientific">Gomphillus americanus</name>
    <dbReference type="NCBI Taxonomy" id="1940652"/>
    <lineage>
        <taxon>Eukaryota</taxon>
        <taxon>Fungi</taxon>
        <taxon>Dikarya</taxon>
        <taxon>Ascomycota</taxon>
        <taxon>Pezizomycotina</taxon>
        <taxon>Lecanoromycetes</taxon>
        <taxon>OSLEUM clade</taxon>
        <taxon>Ostropomycetidae</taxon>
        <taxon>Ostropales</taxon>
        <taxon>Graphidaceae</taxon>
        <taxon>Gomphilloideae</taxon>
        <taxon>Gomphillus</taxon>
    </lineage>
</organism>
<keyword evidence="4" id="KW-1185">Reference proteome</keyword>
<evidence type="ECO:0000256" key="2">
    <source>
        <dbReference type="SAM" id="Phobius"/>
    </source>
</evidence>
<sequence>MLAQEDIAAKERLLTEDEDVPEPKSSFFSILTLLKIVLACSMLGSILTVAGLVAAAYGKHHKASYTTGAENKYTATQPASVYAAQATALTSSPTSNVGGKAFDRIMIIWNENTDYTMAANDPSLALLAKQGITLSNYFGVTHPSEPNYCASLGGDNFGMDNDAFNQIPTNVSSVMDLLDDKKISWGAYQEDLPFSGFEGFGWVNQVSQANDYVRKHNPPVLYNSIATRTDRLSQIKNVTQFHTDYKNNKLPQWMFITPNMTSDGHDTSVTVAGLWTLNFLTPLLQDSNFMERTLILITFDENHTYSIGNRVFSLLLGGVVPKSLQGTTDDNYYNHYSGLSTVEANWGLHTLGRFDIGANVFKLVADQTNDQVRTWPQITGSNPTIFSNQSFAGAFSSENTKVPFPAPNINAVVNGRTVLPAIRKTWAKSKNSYYTTDVQIPDGLNPPAGYAI</sequence>
<keyword evidence="2" id="KW-1133">Transmembrane helix</keyword>
<feature type="transmembrane region" description="Helical" evidence="2">
    <location>
        <begin position="27"/>
        <end position="57"/>
    </location>
</feature>
<gene>
    <name evidence="3" type="ORF">GOMPHAMPRED_004128</name>
</gene>
<keyword evidence="2" id="KW-0812">Transmembrane</keyword>
<dbReference type="FunFam" id="3.40.720.10:FF:000064">
    <property type="entry name" value="Probable acid phosphatase Pho610"/>
    <property type="match status" value="1"/>
</dbReference>
<name>A0A8H3FKQ6_9LECA</name>
<dbReference type="PANTHER" id="PTHR31956">
    <property type="entry name" value="NON-SPECIFIC PHOSPHOLIPASE C4-RELATED"/>
    <property type="match status" value="1"/>
</dbReference>
<dbReference type="OrthoDB" id="5135119at2759"/>
<dbReference type="EMBL" id="CAJPDQ010000025">
    <property type="protein sequence ID" value="CAF9926401.1"/>
    <property type="molecule type" value="Genomic_DNA"/>
</dbReference>
<dbReference type="AlphaFoldDB" id="A0A8H3FKQ6"/>
<accession>A0A8H3FKQ6</accession>
<dbReference type="Gene3D" id="3.40.720.10">
    <property type="entry name" value="Alkaline Phosphatase, subunit A"/>
    <property type="match status" value="1"/>
</dbReference>
<comment type="caution">
    <text evidence="3">The sequence shown here is derived from an EMBL/GenBank/DDBJ whole genome shotgun (WGS) entry which is preliminary data.</text>
</comment>
<keyword evidence="1" id="KW-0378">Hydrolase</keyword>
<evidence type="ECO:0000313" key="4">
    <source>
        <dbReference type="Proteomes" id="UP000664169"/>
    </source>
</evidence>
<dbReference type="PANTHER" id="PTHR31956:SF15">
    <property type="entry name" value="ACID PHOSPHATASE PHOA"/>
    <property type="match status" value="1"/>
</dbReference>
<dbReference type="GO" id="GO:0016788">
    <property type="term" value="F:hydrolase activity, acting on ester bonds"/>
    <property type="evidence" value="ECO:0007669"/>
    <property type="project" value="InterPro"/>
</dbReference>
<dbReference type="Proteomes" id="UP000664169">
    <property type="component" value="Unassembled WGS sequence"/>
</dbReference>
<keyword evidence="2" id="KW-0472">Membrane</keyword>
<dbReference type="Pfam" id="PF04185">
    <property type="entry name" value="Phosphoesterase"/>
    <property type="match status" value="1"/>
</dbReference>
<dbReference type="InterPro" id="IPR017850">
    <property type="entry name" value="Alkaline_phosphatase_core_sf"/>
</dbReference>
<evidence type="ECO:0000256" key="1">
    <source>
        <dbReference type="ARBA" id="ARBA00022801"/>
    </source>
</evidence>
<evidence type="ECO:0008006" key="5">
    <source>
        <dbReference type="Google" id="ProtNLM"/>
    </source>
</evidence>